<dbReference type="Proteomes" id="UP000012174">
    <property type="component" value="Unassembled WGS sequence"/>
</dbReference>
<reference evidence="2" key="1">
    <citation type="journal article" date="2013" name="Genome Announc.">
        <title>Draft genome sequence of the grapevine dieback fungus Eutypa lata UCR-EL1.</title>
        <authorList>
            <person name="Blanco-Ulate B."/>
            <person name="Rolshausen P.E."/>
            <person name="Cantu D."/>
        </authorList>
    </citation>
    <scope>NUCLEOTIDE SEQUENCE [LARGE SCALE GENOMIC DNA]</scope>
    <source>
        <strain evidence="2">UCR-EL1</strain>
    </source>
</reference>
<dbReference type="OMA" id="ITEIVPW"/>
<evidence type="ECO:0000313" key="1">
    <source>
        <dbReference type="EMBL" id="EMR68018.1"/>
    </source>
</evidence>
<proteinExistence type="predicted"/>
<dbReference type="AlphaFoldDB" id="M7SU08"/>
<accession>M7SU08</accession>
<dbReference type="OrthoDB" id="265717at2759"/>
<dbReference type="eggNOG" id="KOG2084">
    <property type="taxonomic scope" value="Eukaryota"/>
</dbReference>
<dbReference type="HOGENOM" id="CLU_076139_1_0_1"/>
<keyword evidence="2" id="KW-1185">Reference proteome</keyword>
<dbReference type="KEGG" id="ela:UCREL1_4971"/>
<gene>
    <name evidence="1" type="ORF">UCREL1_4971</name>
</gene>
<dbReference type="STRING" id="1287681.M7SU08"/>
<dbReference type="EMBL" id="KB706316">
    <property type="protein sequence ID" value="EMR68018.1"/>
    <property type="molecule type" value="Genomic_DNA"/>
</dbReference>
<evidence type="ECO:0000313" key="2">
    <source>
        <dbReference type="Proteomes" id="UP000012174"/>
    </source>
</evidence>
<organism evidence="1 2">
    <name type="scientific">Eutypa lata (strain UCR-EL1)</name>
    <name type="common">Grapevine dieback disease fungus</name>
    <name type="synonym">Eutypa armeniacae</name>
    <dbReference type="NCBI Taxonomy" id="1287681"/>
    <lineage>
        <taxon>Eukaryota</taxon>
        <taxon>Fungi</taxon>
        <taxon>Dikarya</taxon>
        <taxon>Ascomycota</taxon>
        <taxon>Pezizomycotina</taxon>
        <taxon>Sordariomycetes</taxon>
        <taxon>Xylariomycetidae</taxon>
        <taxon>Xylariales</taxon>
        <taxon>Diatrypaceae</taxon>
        <taxon>Eutypa</taxon>
    </lineage>
</organism>
<dbReference type="SUPFAM" id="SSF144232">
    <property type="entry name" value="HIT/MYND zinc finger-like"/>
    <property type="match status" value="1"/>
</dbReference>
<name>M7SU08_EUTLA</name>
<sequence>MATQSKPQPFEDRNFFPGLRDCPDVYGLHGRSFRDVDPDDLDRPGVHRKHWCILGEIVQLDSFIDPGIVFKDYKGDKFTISLYVNNESDESEKTRLLKHFKVGNTMAIFYPQKEFFVRKPIGMRAKDSDKVLIMPLKMSEVVAMNKEVVKYTPADDDAPRKCHGCNEVKEKLGKCGGCGLFFYCNTKGHKKFCKVLKDKNVRYMHFLNYGVHSGDITFS</sequence>
<protein>
    <submittedName>
        <fullName evidence="1">Putative set domain protein</fullName>
    </submittedName>
</protein>